<dbReference type="AlphaFoldDB" id="X1ILH5"/>
<accession>X1ILH5</accession>
<gene>
    <name evidence="1" type="ORF">S03H2_66660</name>
</gene>
<organism evidence="1">
    <name type="scientific">marine sediment metagenome</name>
    <dbReference type="NCBI Taxonomy" id="412755"/>
    <lineage>
        <taxon>unclassified sequences</taxon>
        <taxon>metagenomes</taxon>
        <taxon>ecological metagenomes</taxon>
    </lineage>
</organism>
<comment type="caution">
    <text evidence="1">The sequence shown here is derived from an EMBL/GenBank/DDBJ whole genome shotgun (WGS) entry which is preliminary data.</text>
</comment>
<dbReference type="EMBL" id="BARU01043551">
    <property type="protein sequence ID" value="GAH82552.1"/>
    <property type="molecule type" value="Genomic_DNA"/>
</dbReference>
<sequence>MLVEIGNLKNFETFVPYQDKNKRYLGKILNDITSIKKFYEFSYDSIVKRAQTIDVSWFNIRKMPVYFFEIEYSTNIQNSLLKFNELQDFNSKFFIVADEVRKKEFEDRVSLSAFLEIKERVKFMDFTSLSEWHSSEYKILSIRDNFNL</sequence>
<evidence type="ECO:0000313" key="1">
    <source>
        <dbReference type="EMBL" id="GAH82552.1"/>
    </source>
</evidence>
<proteinExistence type="predicted"/>
<name>X1ILH5_9ZZZZ</name>
<protein>
    <submittedName>
        <fullName evidence="1">Uncharacterized protein</fullName>
    </submittedName>
</protein>
<reference evidence="1" key="1">
    <citation type="journal article" date="2014" name="Front. Microbiol.">
        <title>High frequency of phylogenetically diverse reductive dehalogenase-homologous genes in deep subseafloor sedimentary metagenomes.</title>
        <authorList>
            <person name="Kawai M."/>
            <person name="Futagami T."/>
            <person name="Toyoda A."/>
            <person name="Takaki Y."/>
            <person name="Nishi S."/>
            <person name="Hori S."/>
            <person name="Arai W."/>
            <person name="Tsubouchi T."/>
            <person name="Morono Y."/>
            <person name="Uchiyama I."/>
            <person name="Ito T."/>
            <person name="Fujiyama A."/>
            <person name="Inagaki F."/>
            <person name="Takami H."/>
        </authorList>
    </citation>
    <scope>NUCLEOTIDE SEQUENCE</scope>
    <source>
        <strain evidence="1">Expedition CK06-06</strain>
    </source>
</reference>